<dbReference type="KEGG" id="ccos:Pan44_23110"/>
<accession>A0A517SDS7</accession>
<organism evidence="1 2">
    <name type="scientific">Caulifigura coniformis</name>
    <dbReference type="NCBI Taxonomy" id="2527983"/>
    <lineage>
        <taxon>Bacteria</taxon>
        <taxon>Pseudomonadati</taxon>
        <taxon>Planctomycetota</taxon>
        <taxon>Planctomycetia</taxon>
        <taxon>Planctomycetales</taxon>
        <taxon>Planctomycetaceae</taxon>
        <taxon>Caulifigura</taxon>
    </lineage>
</organism>
<reference evidence="1 2" key="1">
    <citation type="submission" date="2019-02" db="EMBL/GenBank/DDBJ databases">
        <title>Deep-cultivation of Planctomycetes and their phenomic and genomic characterization uncovers novel biology.</title>
        <authorList>
            <person name="Wiegand S."/>
            <person name="Jogler M."/>
            <person name="Boedeker C."/>
            <person name="Pinto D."/>
            <person name="Vollmers J."/>
            <person name="Rivas-Marin E."/>
            <person name="Kohn T."/>
            <person name="Peeters S.H."/>
            <person name="Heuer A."/>
            <person name="Rast P."/>
            <person name="Oberbeckmann S."/>
            <person name="Bunk B."/>
            <person name="Jeske O."/>
            <person name="Meyerdierks A."/>
            <person name="Storesund J.E."/>
            <person name="Kallscheuer N."/>
            <person name="Luecker S."/>
            <person name="Lage O.M."/>
            <person name="Pohl T."/>
            <person name="Merkel B.J."/>
            <person name="Hornburger P."/>
            <person name="Mueller R.-W."/>
            <person name="Bruemmer F."/>
            <person name="Labrenz M."/>
            <person name="Spormann A.M."/>
            <person name="Op den Camp H."/>
            <person name="Overmann J."/>
            <person name="Amann R."/>
            <person name="Jetten M.S.M."/>
            <person name="Mascher T."/>
            <person name="Medema M.H."/>
            <person name="Devos D.P."/>
            <person name="Kaster A.-K."/>
            <person name="Ovreas L."/>
            <person name="Rohde M."/>
            <person name="Galperin M.Y."/>
            <person name="Jogler C."/>
        </authorList>
    </citation>
    <scope>NUCLEOTIDE SEQUENCE [LARGE SCALE GENOMIC DNA]</scope>
    <source>
        <strain evidence="1 2">Pan44</strain>
    </source>
</reference>
<dbReference type="Proteomes" id="UP000315700">
    <property type="component" value="Chromosome"/>
</dbReference>
<dbReference type="RefSeq" id="WP_145030156.1">
    <property type="nucleotide sequence ID" value="NZ_CP036271.1"/>
</dbReference>
<dbReference type="AlphaFoldDB" id="A0A517SDS7"/>
<gene>
    <name evidence="1" type="ORF">Pan44_23110</name>
</gene>
<dbReference type="InParanoid" id="A0A517SDS7"/>
<evidence type="ECO:0000313" key="1">
    <source>
        <dbReference type="EMBL" id="QDT54283.1"/>
    </source>
</evidence>
<sequence length="192" mass="21522">MPEKLYTQDEVNAELAKARREFQARKEELEVEIGKNRAAEDELVDVLKSHGVEVRENESLTDAGNRVLAILAEKSAKADADHAAWLAEHTAQHEAKIAPLRAETERLTGEINTRRIDYELTTTAQKLGAFNPDQVVTMLRPHTRVLPGGEIIVQNLMPQASMQSVSEAVDYLSIDKPNLFTRNVTGRPDDRR</sequence>
<proteinExistence type="predicted"/>
<protein>
    <submittedName>
        <fullName evidence="1">Uncharacterized protein</fullName>
    </submittedName>
</protein>
<name>A0A517SDS7_9PLAN</name>
<evidence type="ECO:0000313" key="2">
    <source>
        <dbReference type="Proteomes" id="UP000315700"/>
    </source>
</evidence>
<dbReference type="EMBL" id="CP036271">
    <property type="protein sequence ID" value="QDT54283.1"/>
    <property type="molecule type" value="Genomic_DNA"/>
</dbReference>
<keyword evidence="2" id="KW-1185">Reference proteome</keyword>